<sequence length="417" mass="48561">MAEQFVLGGYDLRFDRHRCGIAHEKFDPQRHGHMYINLDQLPNTAPMMRFDKFFTKPSHNEEDIDIPLIIAGPIYALSELIWEDEDQFTFIGELDCCSYRDPQPYNDNCPVCKAVIVILTLCKTYADCKRVLKKLKPLLIYQVCHEIWCRLQPQPLAIEGSVQVRFDSFVYSHITRFYDITRPSEDRTTHPVILSWPERREVMLEWTNGYAFQTHHIISEGPNERRRQRTAAGFILTFMLRFLRGYTTILAPDLSSDPNSPFFFIDAIKALYEKELNIIDGVVLHLYPTLLRIPGCPQTDDDVKKLLKNVMRTMLTMNVQEAFMPGVKIQQYYRHTKVCEMHPGMCICRWAKYLERNPKGNPYASGVIPCSQRPVSGTLPGEPSNQFLFRGTPYQYVPRLYIRKGTGVDMRVFLRGW</sequence>
<dbReference type="OrthoDB" id="6229640at2759"/>
<proteinExistence type="predicted"/>
<gene>
    <name evidence="1" type="ORF">HDID_LOCUS8138</name>
</gene>
<name>A0A0R3SS92_HYMDI</name>
<reference evidence="1 2" key="2">
    <citation type="submission" date="2018-11" db="EMBL/GenBank/DDBJ databases">
        <authorList>
            <consortium name="Pathogen Informatics"/>
        </authorList>
    </citation>
    <scope>NUCLEOTIDE SEQUENCE [LARGE SCALE GENOMIC DNA]</scope>
</reference>
<reference evidence="3" key="1">
    <citation type="submission" date="2017-02" db="UniProtKB">
        <authorList>
            <consortium name="WormBaseParasite"/>
        </authorList>
    </citation>
    <scope>IDENTIFICATION</scope>
</reference>
<organism evidence="3">
    <name type="scientific">Hymenolepis diminuta</name>
    <name type="common">Rat tapeworm</name>
    <dbReference type="NCBI Taxonomy" id="6216"/>
    <lineage>
        <taxon>Eukaryota</taxon>
        <taxon>Metazoa</taxon>
        <taxon>Spiralia</taxon>
        <taxon>Lophotrochozoa</taxon>
        <taxon>Platyhelminthes</taxon>
        <taxon>Cestoda</taxon>
        <taxon>Eucestoda</taxon>
        <taxon>Cyclophyllidea</taxon>
        <taxon>Hymenolepididae</taxon>
        <taxon>Hymenolepis</taxon>
    </lineage>
</organism>
<evidence type="ECO:0000313" key="3">
    <source>
        <dbReference type="WBParaSite" id="HDID_0000814001-mRNA-1"/>
    </source>
</evidence>
<dbReference type="AlphaFoldDB" id="A0A0R3SS92"/>
<evidence type="ECO:0000313" key="1">
    <source>
        <dbReference type="EMBL" id="VDL60456.1"/>
    </source>
</evidence>
<accession>A0A0R3SS92</accession>
<dbReference type="EMBL" id="UYSG01011034">
    <property type="protein sequence ID" value="VDL60456.1"/>
    <property type="molecule type" value="Genomic_DNA"/>
</dbReference>
<dbReference type="WBParaSite" id="HDID_0000814001-mRNA-1">
    <property type="protein sequence ID" value="HDID_0000814001-mRNA-1"/>
    <property type="gene ID" value="HDID_0000814001"/>
</dbReference>
<dbReference type="Proteomes" id="UP000274504">
    <property type="component" value="Unassembled WGS sequence"/>
</dbReference>
<evidence type="ECO:0000313" key="2">
    <source>
        <dbReference type="Proteomes" id="UP000274504"/>
    </source>
</evidence>
<protein>
    <submittedName>
        <fullName evidence="3">Helitron_like_N domain-containing protein</fullName>
    </submittedName>
</protein>